<comment type="caution">
    <text evidence="5">The sequence shown here is derived from an EMBL/GenBank/DDBJ whole genome shotgun (WGS) entry which is preliminary data.</text>
</comment>
<protein>
    <submittedName>
        <fullName evidence="5">Aspartate aminotransferase family protein</fullName>
    </submittedName>
</protein>
<dbReference type="SUPFAM" id="SSF53383">
    <property type="entry name" value="PLP-dependent transferases"/>
    <property type="match status" value="1"/>
</dbReference>
<gene>
    <name evidence="5" type="ORF">ACFOW6_01850</name>
</gene>
<dbReference type="PANTHER" id="PTHR43094:SF1">
    <property type="entry name" value="AMINOTRANSFERASE CLASS-III"/>
    <property type="match status" value="1"/>
</dbReference>
<sequence length="449" mass="48201">MTKVLQRVPGQCPPEVKSAHGVWLEDTDGNVYLDAVSGGAAVSAIGHGDSRVNDAIAAQLDQVAYAHNSFFTNRPAEELAELLLSEAPEGLSQVLYCSGGSEAIESALKLARQYWVEKGRPQKSRIISRRQSYHGATLGTLSVGGNMPRRDYYAPMLFDAQLIEPCYAYRLAHPDESEEAYGKRAAQHLEAAILEAGAENVAAFVAEPVVGATLGCAPAVKGYFKEIRAICDRHDVLLILDEVMCGTGRTGYMYACLEDEVTPDLLAVAKGMGGGFVPIGAVLVHERLAEAIRSGSGALRHGFTYMAHPLSCAAALAVQKVIKDDGLVKAAQQKGELLRQVLDERFGQHPNVGDIRGRGLFLGLELVRERNSKQPFDPSFAFHSRVKAAALEAGLMIYPSGGTIDGKQGDHILLAPAYVVSETEIEEIAERLSQALDATLVEAQAYGAI</sequence>
<accession>A0ABV8UIJ6</accession>
<keyword evidence="5" id="KW-0808">Transferase</keyword>
<dbReference type="CDD" id="cd00610">
    <property type="entry name" value="OAT_like"/>
    <property type="match status" value="1"/>
</dbReference>
<evidence type="ECO:0000256" key="3">
    <source>
        <dbReference type="ARBA" id="ARBA00022898"/>
    </source>
</evidence>
<dbReference type="PANTHER" id="PTHR43094">
    <property type="entry name" value="AMINOTRANSFERASE"/>
    <property type="match status" value="1"/>
</dbReference>
<dbReference type="Gene3D" id="3.90.1150.10">
    <property type="entry name" value="Aspartate Aminotransferase, domain 1"/>
    <property type="match status" value="1"/>
</dbReference>
<keyword evidence="6" id="KW-1185">Reference proteome</keyword>
<name>A0ABV8UIJ6_9PROT</name>
<comment type="similarity">
    <text evidence="2 4">Belongs to the class-III pyridoxal-phosphate-dependent aminotransferase family.</text>
</comment>
<dbReference type="NCBIfam" id="NF005685">
    <property type="entry name" value="PRK07483.1"/>
    <property type="match status" value="1"/>
</dbReference>
<dbReference type="Gene3D" id="3.40.640.10">
    <property type="entry name" value="Type I PLP-dependent aspartate aminotransferase-like (Major domain)"/>
    <property type="match status" value="1"/>
</dbReference>
<evidence type="ECO:0000256" key="4">
    <source>
        <dbReference type="RuleBase" id="RU003560"/>
    </source>
</evidence>
<evidence type="ECO:0000256" key="2">
    <source>
        <dbReference type="ARBA" id="ARBA00008954"/>
    </source>
</evidence>
<comment type="cofactor">
    <cofactor evidence="1">
        <name>pyridoxal 5'-phosphate</name>
        <dbReference type="ChEBI" id="CHEBI:597326"/>
    </cofactor>
</comment>
<dbReference type="InterPro" id="IPR015424">
    <property type="entry name" value="PyrdxlP-dep_Trfase"/>
</dbReference>
<keyword evidence="5" id="KW-0032">Aminotransferase</keyword>
<dbReference type="EMBL" id="JBHSCW010000001">
    <property type="protein sequence ID" value="MFC4350278.1"/>
    <property type="molecule type" value="Genomic_DNA"/>
</dbReference>
<dbReference type="InterPro" id="IPR049704">
    <property type="entry name" value="Aminotrans_3_PPA_site"/>
</dbReference>
<evidence type="ECO:0000313" key="5">
    <source>
        <dbReference type="EMBL" id="MFC4350278.1"/>
    </source>
</evidence>
<dbReference type="PROSITE" id="PS00600">
    <property type="entry name" value="AA_TRANSFER_CLASS_3"/>
    <property type="match status" value="1"/>
</dbReference>
<dbReference type="Proteomes" id="UP001595799">
    <property type="component" value="Unassembled WGS sequence"/>
</dbReference>
<evidence type="ECO:0000256" key="1">
    <source>
        <dbReference type="ARBA" id="ARBA00001933"/>
    </source>
</evidence>
<dbReference type="RefSeq" id="WP_382420564.1">
    <property type="nucleotide sequence ID" value="NZ_JBHSCW010000001.1"/>
</dbReference>
<dbReference type="InterPro" id="IPR015421">
    <property type="entry name" value="PyrdxlP-dep_Trfase_major"/>
</dbReference>
<organism evidence="5 6">
    <name type="scientific">Fodinicurvata halophila</name>
    <dbReference type="NCBI Taxonomy" id="1419723"/>
    <lineage>
        <taxon>Bacteria</taxon>
        <taxon>Pseudomonadati</taxon>
        <taxon>Pseudomonadota</taxon>
        <taxon>Alphaproteobacteria</taxon>
        <taxon>Rhodospirillales</taxon>
        <taxon>Rhodovibrionaceae</taxon>
        <taxon>Fodinicurvata</taxon>
    </lineage>
</organism>
<reference evidence="6" key="1">
    <citation type="journal article" date="2019" name="Int. J. Syst. Evol. Microbiol.">
        <title>The Global Catalogue of Microorganisms (GCM) 10K type strain sequencing project: providing services to taxonomists for standard genome sequencing and annotation.</title>
        <authorList>
            <consortium name="The Broad Institute Genomics Platform"/>
            <consortium name="The Broad Institute Genome Sequencing Center for Infectious Disease"/>
            <person name="Wu L."/>
            <person name="Ma J."/>
        </authorList>
    </citation>
    <scope>NUCLEOTIDE SEQUENCE [LARGE SCALE GENOMIC DNA]</scope>
    <source>
        <strain evidence="6">CECT 8472</strain>
    </source>
</reference>
<dbReference type="GO" id="GO:0008483">
    <property type="term" value="F:transaminase activity"/>
    <property type="evidence" value="ECO:0007669"/>
    <property type="project" value="UniProtKB-KW"/>
</dbReference>
<dbReference type="InterPro" id="IPR015422">
    <property type="entry name" value="PyrdxlP-dep_Trfase_small"/>
</dbReference>
<proteinExistence type="inferred from homology"/>
<evidence type="ECO:0000313" key="6">
    <source>
        <dbReference type="Proteomes" id="UP001595799"/>
    </source>
</evidence>
<dbReference type="Pfam" id="PF00202">
    <property type="entry name" value="Aminotran_3"/>
    <property type="match status" value="1"/>
</dbReference>
<dbReference type="InterPro" id="IPR005814">
    <property type="entry name" value="Aminotrans_3"/>
</dbReference>
<keyword evidence="3 4" id="KW-0663">Pyridoxal phosphate</keyword>